<dbReference type="GO" id="GO:0050660">
    <property type="term" value="F:flavin adenine dinucleotide binding"/>
    <property type="evidence" value="ECO:0007669"/>
    <property type="project" value="InterPro"/>
</dbReference>
<dbReference type="InterPro" id="IPR000172">
    <property type="entry name" value="GMC_OxRdtase_N"/>
</dbReference>
<evidence type="ECO:0000256" key="2">
    <source>
        <dbReference type="ARBA" id="ARBA00010790"/>
    </source>
</evidence>
<feature type="domain" description="Glucose-methanol-choline oxidoreductase N-terminal" evidence="5">
    <location>
        <begin position="259"/>
        <end position="273"/>
    </location>
</feature>
<dbReference type="Gene3D" id="3.50.50.60">
    <property type="entry name" value="FAD/NAD(P)-binding domain"/>
    <property type="match status" value="1"/>
</dbReference>
<sequence length="522" mass="55634">MFDVVIVGAGSAGAVLAARLSEDGRRRVLLLEAGRDFRSAQTPPEMASINPLRIILPPRLQAIYQWPDLMARRTTAQQPRLYWRGRGMGGSSSVYALIAIRGVLAAFDHWAALGCAGWAGADVLPYFCRLEADENFSGAPYHGADGPLPVWRAPRSQWGAVDRAVASAALALGYPWSNDLNAPGSSGVAHYPVTCRNGRRVSTNDGYLEPARGRNNLAIVGEALADRVVFDGTRAIGVEVLHGERRTTYRGREIIVAAGAVHSPALLMRSGIGDAPALAAHGIAPRHHLPAVGRHFMDHPVVRAELRLKPGHRPAQIDARHTNVCVTYSSGLTGGGFNDMIFLAMNHRGFAEDDPAQPSPGSVSVSVFEAMSRGEVVLRAADPRVDPFVEENMLSDGRDRLRMRDGARRLFRILAHPAVSGIAETITLGLTGTAAAQAAGLDDPGLDALLLAEASDAQHAAGTCRMAGADDGSGVVDTKCRVWGLTGLRVIDASVMPADCRANTHLTTVMIAEKMTDALKDQ</sequence>
<keyword evidence="7" id="KW-1185">Reference proteome</keyword>
<comment type="cofactor">
    <cofactor evidence="1">
        <name>FAD</name>
        <dbReference type="ChEBI" id="CHEBI:57692"/>
    </cofactor>
</comment>
<evidence type="ECO:0000256" key="4">
    <source>
        <dbReference type="ARBA" id="ARBA00022827"/>
    </source>
</evidence>
<dbReference type="GO" id="GO:0016614">
    <property type="term" value="F:oxidoreductase activity, acting on CH-OH group of donors"/>
    <property type="evidence" value="ECO:0007669"/>
    <property type="project" value="InterPro"/>
</dbReference>
<comment type="caution">
    <text evidence="6">The sequence shown here is derived from an EMBL/GenBank/DDBJ whole genome shotgun (WGS) entry which is preliminary data.</text>
</comment>
<dbReference type="Proteomes" id="UP000321638">
    <property type="component" value="Unassembled WGS sequence"/>
</dbReference>
<dbReference type="Pfam" id="PF00732">
    <property type="entry name" value="GMC_oxred_N"/>
    <property type="match status" value="1"/>
</dbReference>
<dbReference type="AlphaFoldDB" id="A0A5C8PCA2"/>
<dbReference type="PIRSF" id="PIRSF000137">
    <property type="entry name" value="Alcohol_oxidase"/>
    <property type="match status" value="1"/>
</dbReference>
<comment type="similarity">
    <text evidence="2">Belongs to the GMC oxidoreductase family.</text>
</comment>
<proteinExistence type="inferred from homology"/>
<evidence type="ECO:0000313" key="6">
    <source>
        <dbReference type="EMBL" id="TXL71081.1"/>
    </source>
</evidence>
<gene>
    <name evidence="6" type="ORF">FHP25_31910</name>
</gene>
<keyword evidence="4" id="KW-0274">FAD</keyword>
<dbReference type="EMBL" id="VDUZ01000049">
    <property type="protein sequence ID" value="TXL71081.1"/>
    <property type="molecule type" value="Genomic_DNA"/>
</dbReference>
<dbReference type="InterPro" id="IPR012132">
    <property type="entry name" value="GMC_OxRdtase"/>
</dbReference>
<name>A0A5C8PCA2_9HYPH</name>
<dbReference type="SUPFAM" id="SSF51905">
    <property type="entry name" value="FAD/NAD(P)-binding domain"/>
    <property type="match status" value="1"/>
</dbReference>
<dbReference type="PANTHER" id="PTHR11552">
    <property type="entry name" value="GLUCOSE-METHANOL-CHOLINE GMC OXIDOREDUCTASE"/>
    <property type="match status" value="1"/>
</dbReference>
<dbReference type="PROSITE" id="PS00624">
    <property type="entry name" value="GMC_OXRED_2"/>
    <property type="match status" value="1"/>
</dbReference>
<dbReference type="SUPFAM" id="SSF54373">
    <property type="entry name" value="FAD-linked reductases, C-terminal domain"/>
    <property type="match status" value="1"/>
</dbReference>
<evidence type="ECO:0000256" key="1">
    <source>
        <dbReference type="ARBA" id="ARBA00001974"/>
    </source>
</evidence>
<dbReference type="Gene3D" id="3.30.410.40">
    <property type="match status" value="1"/>
</dbReference>
<organism evidence="6 7">
    <name type="scientific">Vineibacter terrae</name>
    <dbReference type="NCBI Taxonomy" id="2586908"/>
    <lineage>
        <taxon>Bacteria</taxon>
        <taxon>Pseudomonadati</taxon>
        <taxon>Pseudomonadota</taxon>
        <taxon>Alphaproteobacteria</taxon>
        <taxon>Hyphomicrobiales</taxon>
        <taxon>Vineibacter</taxon>
    </lineage>
</organism>
<evidence type="ECO:0000313" key="7">
    <source>
        <dbReference type="Proteomes" id="UP000321638"/>
    </source>
</evidence>
<dbReference type="OrthoDB" id="9785276at2"/>
<protein>
    <submittedName>
        <fullName evidence="6">FAD-binding protein</fullName>
    </submittedName>
</protein>
<accession>A0A5C8PCA2</accession>
<dbReference type="InterPro" id="IPR007867">
    <property type="entry name" value="GMC_OxRtase_C"/>
</dbReference>
<reference evidence="6 7" key="1">
    <citation type="submission" date="2019-06" db="EMBL/GenBank/DDBJ databases">
        <title>New taxonomy in bacterial strain CC-CFT640, isolated from vineyard.</title>
        <authorList>
            <person name="Lin S.-Y."/>
            <person name="Tsai C.-F."/>
            <person name="Young C.-C."/>
        </authorList>
    </citation>
    <scope>NUCLEOTIDE SEQUENCE [LARGE SCALE GENOMIC DNA]</scope>
    <source>
        <strain evidence="6 7">CC-CFT640</strain>
    </source>
</reference>
<dbReference type="Pfam" id="PF05199">
    <property type="entry name" value="GMC_oxred_C"/>
    <property type="match status" value="1"/>
</dbReference>
<dbReference type="PANTHER" id="PTHR11552:SF147">
    <property type="entry name" value="CHOLINE DEHYDROGENASE, MITOCHONDRIAL"/>
    <property type="match status" value="1"/>
</dbReference>
<keyword evidence="3" id="KW-0285">Flavoprotein</keyword>
<dbReference type="InterPro" id="IPR036188">
    <property type="entry name" value="FAD/NAD-bd_sf"/>
</dbReference>
<evidence type="ECO:0000256" key="3">
    <source>
        <dbReference type="ARBA" id="ARBA00022630"/>
    </source>
</evidence>
<evidence type="ECO:0000259" key="5">
    <source>
        <dbReference type="PROSITE" id="PS00624"/>
    </source>
</evidence>